<evidence type="ECO:0000313" key="3">
    <source>
        <dbReference type="Proteomes" id="UP000005408"/>
    </source>
</evidence>
<feature type="transmembrane region" description="Helical" evidence="1">
    <location>
        <begin position="109"/>
        <end position="128"/>
    </location>
</feature>
<dbReference type="Proteomes" id="UP000005408">
    <property type="component" value="Unassembled WGS sequence"/>
</dbReference>
<evidence type="ECO:0008006" key="4">
    <source>
        <dbReference type="Google" id="ProtNLM"/>
    </source>
</evidence>
<keyword evidence="1" id="KW-0472">Membrane</keyword>
<organism evidence="2 3">
    <name type="scientific">Magallana gigas</name>
    <name type="common">Pacific oyster</name>
    <name type="synonym">Crassostrea gigas</name>
    <dbReference type="NCBI Taxonomy" id="29159"/>
    <lineage>
        <taxon>Eukaryota</taxon>
        <taxon>Metazoa</taxon>
        <taxon>Spiralia</taxon>
        <taxon>Lophotrochozoa</taxon>
        <taxon>Mollusca</taxon>
        <taxon>Bivalvia</taxon>
        <taxon>Autobranchia</taxon>
        <taxon>Pteriomorphia</taxon>
        <taxon>Ostreida</taxon>
        <taxon>Ostreoidea</taxon>
        <taxon>Ostreidae</taxon>
        <taxon>Magallana</taxon>
    </lineage>
</organism>
<feature type="transmembrane region" description="Helical" evidence="1">
    <location>
        <begin position="134"/>
        <end position="153"/>
    </location>
</feature>
<dbReference type="AlphaFoldDB" id="A0A8W8NHS3"/>
<feature type="transmembrane region" description="Helical" evidence="1">
    <location>
        <begin position="64"/>
        <end position="85"/>
    </location>
</feature>
<keyword evidence="1" id="KW-1133">Transmembrane helix</keyword>
<reference evidence="2" key="1">
    <citation type="submission" date="2022-08" db="UniProtKB">
        <authorList>
            <consortium name="EnsemblMetazoa"/>
        </authorList>
    </citation>
    <scope>IDENTIFICATION</scope>
    <source>
        <strain evidence="2">05x7-T-G4-1.051#20</strain>
    </source>
</reference>
<name>A0A8W8NHS3_MAGGI</name>
<evidence type="ECO:0000313" key="2">
    <source>
        <dbReference type="EnsemblMetazoa" id="G7008.12:cds"/>
    </source>
</evidence>
<proteinExistence type="predicted"/>
<dbReference type="CDD" id="cd08760">
    <property type="entry name" value="Cyt_b561_FRRS1_like"/>
    <property type="match status" value="1"/>
</dbReference>
<protein>
    <recommendedName>
        <fullName evidence="4">Cytochrome b561 domain-containing protein</fullName>
    </recommendedName>
</protein>
<evidence type="ECO:0000256" key="1">
    <source>
        <dbReference type="SAM" id="Phobius"/>
    </source>
</evidence>
<feature type="transmembrane region" description="Helical" evidence="1">
    <location>
        <begin position="30"/>
        <end position="58"/>
    </location>
</feature>
<keyword evidence="1" id="KW-0812">Transmembrane</keyword>
<accession>A0A8W8NHS3</accession>
<keyword evidence="3" id="KW-1185">Reference proteome</keyword>
<sequence length="195" mass="21835">MNCSLEKPYRTTFGNSTSANQAAAGECVPILTFFLLAHGLLMFFSFIGFVLGIVSFQFDHFKLAHGAIGLIVMLLGISQPFNVLARPRLPSEGEKTPFKRRILELFHHNIRRVAVALALINISLGVFLALAVWALWFVFLIVVILVFVFFELLKIQVVHEKMAAILPLKTKEYPVSNEQKMENVAKADDSQQGET</sequence>
<dbReference type="EnsemblMetazoa" id="G7008.12">
    <property type="protein sequence ID" value="G7008.12:cds"/>
    <property type="gene ID" value="G7008"/>
</dbReference>